<dbReference type="Gene3D" id="3.30.420.130">
    <property type="entry name" value="Dinitrogenase iron-molybdenum cofactor biosynthesis domain"/>
    <property type="match status" value="1"/>
</dbReference>
<dbReference type="InterPro" id="IPR036105">
    <property type="entry name" value="DiNase_FeMo-co_biosyn_sf"/>
</dbReference>
<dbReference type="PANTHER" id="PTHR42983:SF1">
    <property type="entry name" value="IRON-MOLYBDENUM PROTEIN"/>
    <property type="match status" value="1"/>
</dbReference>
<dbReference type="AlphaFoldDB" id="X1G1U5"/>
<evidence type="ECO:0000259" key="2">
    <source>
        <dbReference type="Pfam" id="PF02579"/>
    </source>
</evidence>
<dbReference type="Pfam" id="PF02579">
    <property type="entry name" value="Nitro_FeMo-Co"/>
    <property type="match status" value="1"/>
</dbReference>
<feature type="compositionally biased region" description="Basic residues" evidence="1">
    <location>
        <begin position="120"/>
        <end position="133"/>
    </location>
</feature>
<protein>
    <recommendedName>
        <fullName evidence="2">Dinitrogenase iron-molybdenum cofactor biosynthesis domain-containing protein</fullName>
    </recommendedName>
</protein>
<feature type="region of interest" description="Disordered" evidence="1">
    <location>
        <begin position="112"/>
        <end position="133"/>
    </location>
</feature>
<dbReference type="SUPFAM" id="SSF53146">
    <property type="entry name" value="Nitrogenase accessory factor-like"/>
    <property type="match status" value="1"/>
</dbReference>
<evidence type="ECO:0000313" key="3">
    <source>
        <dbReference type="EMBL" id="GAH38780.1"/>
    </source>
</evidence>
<dbReference type="InterPro" id="IPR003731">
    <property type="entry name" value="Di-Nase_FeMo-co_biosynth"/>
</dbReference>
<dbReference type="EMBL" id="BARU01008252">
    <property type="protein sequence ID" value="GAH38780.1"/>
    <property type="molecule type" value="Genomic_DNA"/>
</dbReference>
<proteinExistence type="predicted"/>
<organism evidence="3">
    <name type="scientific">marine sediment metagenome</name>
    <dbReference type="NCBI Taxonomy" id="412755"/>
    <lineage>
        <taxon>unclassified sequences</taxon>
        <taxon>metagenomes</taxon>
        <taxon>ecological metagenomes</taxon>
    </lineage>
</organism>
<dbReference type="CDD" id="cd00851">
    <property type="entry name" value="MTH1175"/>
    <property type="match status" value="1"/>
</dbReference>
<evidence type="ECO:0000256" key="1">
    <source>
        <dbReference type="SAM" id="MobiDB-lite"/>
    </source>
</evidence>
<gene>
    <name evidence="3" type="ORF">S03H2_16172</name>
</gene>
<sequence length="133" mass="13517">MKVAVTTSGEDLSGPVEPHFGRCPCFIVVDLETMEFEIIQNTAVSSAHGAGIAAAQLVASRGVKAVLTGNVGPNAYSALSSSGIKIVTGVSGIVEDAVRRFSSGELQSVSGPTVGGHFGTGRRGRGGGRRQGF</sequence>
<feature type="domain" description="Dinitrogenase iron-molybdenum cofactor biosynthesis" evidence="2">
    <location>
        <begin position="14"/>
        <end position="102"/>
    </location>
</feature>
<accession>X1G1U5</accession>
<reference evidence="3" key="1">
    <citation type="journal article" date="2014" name="Front. Microbiol.">
        <title>High frequency of phylogenetically diverse reductive dehalogenase-homologous genes in deep subseafloor sedimentary metagenomes.</title>
        <authorList>
            <person name="Kawai M."/>
            <person name="Futagami T."/>
            <person name="Toyoda A."/>
            <person name="Takaki Y."/>
            <person name="Nishi S."/>
            <person name="Hori S."/>
            <person name="Arai W."/>
            <person name="Tsubouchi T."/>
            <person name="Morono Y."/>
            <person name="Uchiyama I."/>
            <person name="Ito T."/>
            <person name="Fujiyama A."/>
            <person name="Inagaki F."/>
            <person name="Takami H."/>
        </authorList>
    </citation>
    <scope>NUCLEOTIDE SEQUENCE</scope>
    <source>
        <strain evidence="3">Expedition CK06-06</strain>
    </source>
</reference>
<dbReference type="InterPro" id="IPR033913">
    <property type="entry name" value="MTH1175_dom"/>
</dbReference>
<comment type="caution">
    <text evidence="3">The sequence shown here is derived from an EMBL/GenBank/DDBJ whole genome shotgun (WGS) entry which is preliminary data.</text>
</comment>
<name>X1G1U5_9ZZZZ</name>
<dbReference type="PANTHER" id="PTHR42983">
    <property type="entry name" value="DINITROGENASE IRON-MOLYBDENUM COFACTOR PROTEIN-RELATED"/>
    <property type="match status" value="1"/>
</dbReference>